<keyword evidence="3" id="KW-1185">Reference proteome</keyword>
<proteinExistence type="predicted"/>
<gene>
    <name evidence="2" type="ORF">CUN61_29990</name>
</gene>
<evidence type="ECO:0000256" key="1">
    <source>
        <dbReference type="SAM" id="SignalP"/>
    </source>
</evidence>
<name>A0A4P6G8E2_9PSED</name>
<sequence length="427" mass="47431">MRMTNKISVIRLLKKTANSLMLSGLLVAVSEAAVMEIEAKFSPDPANPLVNKFINTTPFTGFCRQSPISCERLGLSSFRTPITFTASKPILARANPREAAMFRIPAQWRTLTVTKTGGSSVTETAEMKVRMPGFAVRYRLSHDASELVGRPDADTSQAHTLLWQGGRWSSPPSPCQWGVMAVSNKREYEVFWQTPAGHVCHKTPNYTIPGFEYLYFDFAYQLETPEPLKLSQGTYTGSIHYSVGPGKDLDMGDVMLPSEDTLTLNFTLTVEHMLKVEIPPGGNRVELVPQGGWQSWLQQGRKPTRLFKDQTFNISASSRFKMQLECQYSQDGNTCSLREPVSGHVVPLNVSVSLPHGLTDASGQPVTRRTLLRNGSGSELFQPGFYVERRPGTLHFEIPPGEVAEMIRPGQSRNYAGNVTVIWDSEI</sequence>
<reference evidence="2 3" key="1">
    <citation type="submission" date="2017-11" db="EMBL/GenBank/DDBJ databases">
        <title>Genome sequence of Pseudomonas arsenicoxydans ACM1.</title>
        <authorList>
            <person name="Nascimento F.X."/>
        </authorList>
    </citation>
    <scope>NUCLEOTIDE SEQUENCE [LARGE SCALE GENOMIC DNA]</scope>
    <source>
        <strain evidence="2 3">ACM1</strain>
    </source>
</reference>
<dbReference type="Proteomes" id="UP000291121">
    <property type="component" value="Chromosome"/>
</dbReference>
<organism evidence="2 3">
    <name type="scientific">Pseudomonas arsenicoxydans</name>
    <dbReference type="NCBI Taxonomy" id="702115"/>
    <lineage>
        <taxon>Bacteria</taxon>
        <taxon>Pseudomonadati</taxon>
        <taxon>Pseudomonadota</taxon>
        <taxon>Gammaproteobacteria</taxon>
        <taxon>Pseudomonadales</taxon>
        <taxon>Pseudomonadaceae</taxon>
        <taxon>Pseudomonas</taxon>
    </lineage>
</organism>
<feature type="signal peptide" evidence="1">
    <location>
        <begin position="1"/>
        <end position="32"/>
    </location>
</feature>
<dbReference type="EMBL" id="CP024767">
    <property type="protein sequence ID" value="QAY87923.1"/>
    <property type="molecule type" value="Genomic_DNA"/>
</dbReference>
<accession>A0A4P6G8E2</accession>
<dbReference type="AlphaFoldDB" id="A0A4P6G8E2"/>
<keyword evidence="1" id="KW-0732">Signal</keyword>
<protein>
    <submittedName>
        <fullName evidence="2">Uncharacterized protein</fullName>
    </submittedName>
</protein>
<evidence type="ECO:0000313" key="3">
    <source>
        <dbReference type="Proteomes" id="UP000291121"/>
    </source>
</evidence>
<feature type="chain" id="PRO_5020933805" evidence="1">
    <location>
        <begin position="33"/>
        <end position="427"/>
    </location>
</feature>
<evidence type="ECO:0000313" key="2">
    <source>
        <dbReference type="EMBL" id="QAY87923.1"/>
    </source>
</evidence>